<dbReference type="EMBL" id="MU004199">
    <property type="protein sequence ID" value="KAF2489482.1"/>
    <property type="molecule type" value="Genomic_DNA"/>
</dbReference>
<dbReference type="Proteomes" id="UP000799750">
    <property type="component" value="Unassembled WGS sequence"/>
</dbReference>
<name>A0A6A6QB33_9PEZI</name>
<keyword evidence="3" id="KW-1185">Reference proteome</keyword>
<organism evidence="2 3">
    <name type="scientific">Lophium mytilinum</name>
    <dbReference type="NCBI Taxonomy" id="390894"/>
    <lineage>
        <taxon>Eukaryota</taxon>
        <taxon>Fungi</taxon>
        <taxon>Dikarya</taxon>
        <taxon>Ascomycota</taxon>
        <taxon>Pezizomycotina</taxon>
        <taxon>Dothideomycetes</taxon>
        <taxon>Pleosporomycetidae</taxon>
        <taxon>Mytilinidiales</taxon>
        <taxon>Mytilinidiaceae</taxon>
        <taxon>Lophium</taxon>
    </lineage>
</organism>
<dbReference type="AlphaFoldDB" id="A0A6A6QB33"/>
<feature type="region of interest" description="Disordered" evidence="1">
    <location>
        <begin position="1"/>
        <end position="71"/>
    </location>
</feature>
<dbReference type="OrthoDB" id="10460503at2759"/>
<proteinExistence type="predicted"/>
<reference evidence="2" key="1">
    <citation type="journal article" date="2020" name="Stud. Mycol.">
        <title>101 Dothideomycetes genomes: a test case for predicting lifestyles and emergence of pathogens.</title>
        <authorList>
            <person name="Haridas S."/>
            <person name="Albert R."/>
            <person name="Binder M."/>
            <person name="Bloem J."/>
            <person name="Labutti K."/>
            <person name="Salamov A."/>
            <person name="Andreopoulos B."/>
            <person name="Baker S."/>
            <person name="Barry K."/>
            <person name="Bills G."/>
            <person name="Bluhm B."/>
            <person name="Cannon C."/>
            <person name="Castanera R."/>
            <person name="Culley D."/>
            <person name="Daum C."/>
            <person name="Ezra D."/>
            <person name="Gonzalez J."/>
            <person name="Henrissat B."/>
            <person name="Kuo A."/>
            <person name="Liang C."/>
            <person name="Lipzen A."/>
            <person name="Lutzoni F."/>
            <person name="Magnuson J."/>
            <person name="Mondo S."/>
            <person name="Nolan M."/>
            <person name="Ohm R."/>
            <person name="Pangilinan J."/>
            <person name="Park H.-J."/>
            <person name="Ramirez L."/>
            <person name="Alfaro M."/>
            <person name="Sun H."/>
            <person name="Tritt A."/>
            <person name="Yoshinaga Y."/>
            <person name="Zwiers L.-H."/>
            <person name="Turgeon B."/>
            <person name="Goodwin S."/>
            <person name="Spatafora J."/>
            <person name="Crous P."/>
            <person name="Grigoriev I."/>
        </authorList>
    </citation>
    <scope>NUCLEOTIDE SEQUENCE</scope>
    <source>
        <strain evidence="2">CBS 269.34</strain>
    </source>
</reference>
<gene>
    <name evidence="2" type="ORF">BU16DRAFT_544858</name>
</gene>
<evidence type="ECO:0000313" key="2">
    <source>
        <dbReference type="EMBL" id="KAF2489482.1"/>
    </source>
</evidence>
<feature type="compositionally biased region" description="Basic and acidic residues" evidence="1">
    <location>
        <begin position="1"/>
        <end position="16"/>
    </location>
</feature>
<feature type="compositionally biased region" description="Basic and acidic residues" evidence="1">
    <location>
        <begin position="48"/>
        <end position="58"/>
    </location>
</feature>
<protein>
    <submittedName>
        <fullName evidence="2">Uncharacterized protein</fullName>
    </submittedName>
</protein>
<feature type="compositionally biased region" description="Basic residues" evidence="1">
    <location>
        <begin position="24"/>
        <end position="33"/>
    </location>
</feature>
<accession>A0A6A6QB33</accession>
<evidence type="ECO:0000256" key="1">
    <source>
        <dbReference type="SAM" id="MobiDB-lite"/>
    </source>
</evidence>
<sequence>MSAKEQRRALRAKRDLLGPNYKKQSLKRGRSTTKKLNAARPSTNDGRTIIDPRSHFEDDPPVNTGRRRARSASRLREICEKADGLDKRRKIEEVSEETLAEIDAARAKKFRKAPRARKINRPSIFLARPRAPDRVLSDNGVPDCDVPRRLEEKDMEGYPTVVYHEDMWMELRCSACDGNAIKPMTGMPNEEADWVKGVAGFHRHLHNAHGSDIHKSQVASACKVREFTAEEVRKMRVRAADAPKIDQKWCLESKR</sequence>
<evidence type="ECO:0000313" key="3">
    <source>
        <dbReference type="Proteomes" id="UP000799750"/>
    </source>
</evidence>